<sequence>MKNIFSTTLLAGLSLLMAKNEVSAQTGYTINGRIADFDQPTMAYLYKFTEKGRELIDSSTVNNGVFNFRGVLQHPVSAAVQIRKMRRSLNLFLENENFQLLMQSDWKNKEEIHGGKEMGIKAAYETETASLSAQMREIGGRYEKLPKEDRLKENEELTVLNAKEMDIKYKYIRKYPSSLAVLNIMRPQFEVMNLKELREMKSLFSPELSYAPEYKKLLRLLEQKAAASLVGQQAPDFSGTTLAGKSFTLSALKGKYVVLDFWASWCTPCRAANQKIKPIYEHYKNKGFEMVSLSMDDKRNLWENAVKKDGLPWIQVSELSGIKDSAVAQKYSVVSLPTVFLLDKTGKVIAQNISEKELEELLNHNLNK</sequence>
<evidence type="ECO:0000313" key="8">
    <source>
        <dbReference type="Proteomes" id="UP000183200"/>
    </source>
</evidence>
<keyword evidence="4" id="KW-0676">Redox-active center</keyword>
<reference evidence="8" key="1">
    <citation type="submission" date="2016-10" db="EMBL/GenBank/DDBJ databases">
        <authorList>
            <person name="Varghese N."/>
            <person name="Submissions S."/>
        </authorList>
    </citation>
    <scope>NUCLEOTIDE SEQUENCE [LARGE SCALE GENOMIC DNA]</scope>
    <source>
        <strain evidence="8">DSM 19110</strain>
    </source>
</reference>
<dbReference type="Pfam" id="PF00578">
    <property type="entry name" value="AhpC-TSA"/>
    <property type="match status" value="1"/>
</dbReference>
<dbReference type="GO" id="GO:0016491">
    <property type="term" value="F:oxidoreductase activity"/>
    <property type="evidence" value="ECO:0007669"/>
    <property type="project" value="InterPro"/>
</dbReference>
<evidence type="ECO:0000259" key="6">
    <source>
        <dbReference type="PROSITE" id="PS51352"/>
    </source>
</evidence>
<dbReference type="SUPFAM" id="SSF52833">
    <property type="entry name" value="Thioredoxin-like"/>
    <property type="match status" value="1"/>
</dbReference>
<dbReference type="AlphaFoldDB" id="A0A1G9MQ54"/>
<dbReference type="InterPro" id="IPR000866">
    <property type="entry name" value="AhpC/TSA"/>
</dbReference>
<feature type="chain" id="PRO_5010353778" evidence="5">
    <location>
        <begin position="25"/>
        <end position="368"/>
    </location>
</feature>
<evidence type="ECO:0000256" key="4">
    <source>
        <dbReference type="ARBA" id="ARBA00023284"/>
    </source>
</evidence>
<organism evidence="7 8">
    <name type="scientific">Pedobacter steynii</name>
    <dbReference type="NCBI Taxonomy" id="430522"/>
    <lineage>
        <taxon>Bacteria</taxon>
        <taxon>Pseudomonadati</taxon>
        <taxon>Bacteroidota</taxon>
        <taxon>Sphingobacteriia</taxon>
        <taxon>Sphingobacteriales</taxon>
        <taxon>Sphingobacteriaceae</taxon>
        <taxon>Pedobacter</taxon>
    </lineage>
</organism>
<dbReference type="InterPro" id="IPR013766">
    <property type="entry name" value="Thioredoxin_domain"/>
</dbReference>
<protein>
    <submittedName>
        <fullName evidence="7">Peroxiredoxin</fullName>
    </submittedName>
</protein>
<dbReference type="GO" id="GO:0030313">
    <property type="term" value="C:cell envelope"/>
    <property type="evidence" value="ECO:0007669"/>
    <property type="project" value="UniProtKB-SubCell"/>
</dbReference>
<evidence type="ECO:0000256" key="1">
    <source>
        <dbReference type="ARBA" id="ARBA00004196"/>
    </source>
</evidence>
<dbReference type="GO" id="GO:0017004">
    <property type="term" value="P:cytochrome complex assembly"/>
    <property type="evidence" value="ECO:0007669"/>
    <property type="project" value="UniProtKB-KW"/>
</dbReference>
<dbReference type="Proteomes" id="UP000183200">
    <property type="component" value="Unassembled WGS sequence"/>
</dbReference>
<keyword evidence="5" id="KW-0732">Signal</keyword>
<evidence type="ECO:0000256" key="5">
    <source>
        <dbReference type="SAM" id="SignalP"/>
    </source>
</evidence>
<evidence type="ECO:0000256" key="2">
    <source>
        <dbReference type="ARBA" id="ARBA00022748"/>
    </source>
</evidence>
<feature type="signal peptide" evidence="5">
    <location>
        <begin position="1"/>
        <end position="24"/>
    </location>
</feature>
<proteinExistence type="predicted"/>
<keyword evidence="2" id="KW-0201">Cytochrome c-type biogenesis</keyword>
<evidence type="ECO:0000313" key="7">
    <source>
        <dbReference type="EMBL" id="SDL76151.1"/>
    </source>
</evidence>
<dbReference type="InterPro" id="IPR025380">
    <property type="entry name" value="DUF4369"/>
</dbReference>
<dbReference type="PROSITE" id="PS51352">
    <property type="entry name" value="THIOREDOXIN_2"/>
    <property type="match status" value="1"/>
</dbReference>
<keyword evidence="8" id="KW-1185">Reference proteome</keyword>
<dbReference type="PANTHER" id="PTHR42852">
    <property type="entry name" value="THIOL:DISULFIDE INTERCHANGE PROTEIN DSBE"/>
    <property type="match status" value="1"/>
</dbReference>
<dbReference type="OrthoDB" id="750178at2"/>
<dbReference type="Pfam" id="PF14289">
    <property type="entry name" value="DUF4369"/>
    <property type="match status" value="1"/>
</dbReference>
<comment type="subcellular location">
    <subcellularLocation>
        <location evidence="1">Cell envelope</location>
    </subcellularLocation>
</comment>
<feature type="domain" description="Thioredoxin" evidence="6">
    <location>
        <begin position="228"/>
        <end position="368"/>
    </location>
</feature>
<dbReference type="EMBL" id="FNGY01000002">
    <property type="protein sequence ID" value="SDL76151.1"/>
    <property type="molecule type" value="Genomic_DNA"/>
</dbReference>
<dbReference type="Gene3D" id="3.40.30.10">
    <property type="entry name" value="Glutaredoxin"/>
    <property type="match status" value="1"/>
</dbReference>
<dbReference type="InterPro" id="IPR050553">
    <property type="entry name" value="Thioredoxin_ResA/DsbE_sf"/>
</dbReference>
<dbReference type="InterPro" id="IPR036249">
    <property type="entry name" value="Thioredoxin-like_sf"/>
</dbReference>
<dbReference type="GO" id="GO:0016209">
    <property type="term" value="F:antioxidant activity"/>
    <property type="evidence" value="ECO:0007669"/>
    <property type="project" value="InterPro"/>
</dbReference>
<evidence type="ECO:0000256" key="3">
    <source>
        <dbReference type="ARBA" id="ARBA00023157"/>
    </source>
</evidence>
<dbReference type="CDD" id="cd02966">
    <property type="entry name" value="TlpA_like_family"/>
    <property type="match status" value="1"/>
</dbReference>
<keyword evidence="3" id="KW-1015">Disulfide bond</keyword>
<dbReference type="RefSeq" id="WP_083361685.1">
    <property type="nucleotide sequence ID" value="NZ_FNGY01000002.1"/>
</dbReference>
<dbReference type="PANTHER" id="PTHR42852:SF6">
    <property type="entry name" value="THIOL:DISULFIDE INTERCHANGE PROTEIN DSBE"/>
    <property type="match status" value="1"/>
</dbReference>
<gene>
    <name evidence="7" type="ORF">SAMN05421820_10281</name>
</gene>
<name>A0A1G9MQ54_9SPHI</name>
<accession>A0A1G9MQ54</accession>